<sequence length="96" mass="10967">MAVVLSEYGASLPAFARLRYVKKVMLSGGMDPLLFVADDTVIEHDLYPKVQDVDIKDYLVGNTRFETREQFKAHKALEAHNYLTSEWVQPPRLKLA</sequence>
<proteinExistence type="predicted"/>
<accession>A0AC60P1K6</accession>
<gene>
    <name evidence="1" type="ORF">HPB47_009752</name>
</gene>
<comment type="caution">
    <text evidence="1">The sequence shown here is derived from an EMBL/GenBank/DDBJ whole genome shotgun (WGS) entry which is preliminary data.</text>
</comment>
<dbReference type="Proteomes" id="UP000805193">
    <property type="component" value="Unassembled WGS sequence"/>
</dbReference>
<evidence type="ECO:0000313" key="2">
    <source>
        <dbReference type="Proteomes" id="UP000805193"/>
    </source>
</evidence>
<protein>
    <submittedName>
        <fullName evidence="1">Uncharacterized protein</fullName>
    </submittedName>
</protein>
<name>A0AC60P1K6_IXOPE</name>
<organism evidence="1 2">
    <name type="scientific">Ixodes persulcatus</name>
    <name type="common">Taiga tick</name>
    <dbReference type="NCBI Taxonomy" id="34615"/>
    <lineage>
        <taxon>Eukaryota</taxon>
        <taxon>Metazoa</taxon>
        <taxon>Ecdysozoa</taxon>
        <taxon>Arthropoda</taxon>
        <taxon>Chelicerata</taxon>
        <taxon>Arachnida</taxon>
        <taxon>Acari</taxon>
        <taxon>Parasitiformes</taxon>
        <taxon>Ixodida</taxon>
        <taxon>Ixodoidea</taxon>
        <taxon>Ixodidae</taxon>
        <taxon>Ixodinae</taxon>
        <taxon>Ixodes</taxon>
    </lineage>
</organism>
<keyword evidence="2" id="KW-1185">Reference proteome</keyword>
<reference evidence="1 2" key="1">
    <citation type="journal article" date="2020" name="Cell">
        <title>Large-Scale Comparative Analyses of Tick Genomes Elucidate Their Genetic Diversity and Vector Capacities.</title>
        <authorList>
            <consortium name="Tick Genome and Microbiome Consortium (TIGMIC)"/>
            <person name="Jia N."/>
            <person name="Wang J."/>
            <person name="Shi W."/>
            <person name="Du L."/>
            <person name="Sun Y."/>
            <person name="Zhan W."/>
            <person name="Jiang J.F."/>
            <person name="Wang Q."/>
            <person name="Zhang B."/>
            <person name="Ji P."/>
            <person name="Bell-Sakyi L."/>
            <person name="Cui X.M."/>
            <person name="Yuan T.T."/>
            <person name="Jiang B.G."/>
            <person name="Yang W.F."/>
            <person name="Lam T.T."/>
            <person name="Chang Q.C."/>
            <person name="Ding S.J."/>
            <person name="Wang X.J."/>
            <person name="Zhu J.G."/>
            <person name="Ruan X.D."/>
            <person name="Zhao L."/>
            <person name="Wei J.T."/>
            <person name="Ye R.Z."/>
            <person name="Que T.C."/>
            <person name="Du C.H."/>
            <person name="Zhou Y.H."/>
            <person name="Cheng J.X."/>
            <person name="Dai P.F."/>
            <person name="Guo W.B."/>
            <person name="Han X.H."/>
            <person name="Huang E.J."/>
            <person name="Li L.F."/>
            <person name="Wei W."/>
            <person name="Gao Y.C."/>
            <person name="Liu J.Z."/>
            <person name="Shao H.Z."/>
            <person name="Wang X."/>
            <person name="Wang C.C."/>
            <person name="Yang T.C."/>
            <person name="Huo Q.B."/>
            <person name="Li W."/>
            <person name="Chen H.Y."/>
            <person name="Chen S.E."/>
            <person name="Zhou L.G."/>
            <person name="Ni X.B."/>
            <person name="Tian J.H."/>
            <person name="Sheng Y."/>
            <person name="Liu T."/>
            <person name="Pan Y.S."/>
            <person name="Xia L.Y."/>
            <person name="Li J."/>
            <person name="Zhao F."/>
            <person name="Cao W.C."/>
        </authorList>
    </citation>
    <scope>NUCLEOTIDE SEQUENCE [LARGE SCALE GENOMIC DNA]</scope>
    <source>
        <strain evidence="1">Iper-2018</strain>
    </source>
</reference>
<dbReference type="EMBL" id="JABSTQ010011292">
    <property type="protein sequence ID" value="KAG0413099.1"/>
    <property type="molecule type" value="Genomic_DNA"/>
</dbReference>
<evidence type="ECO:0000313" key="1">
    <source>
        <dbReference type="EMBL" id="KAG0413099.1"/>
    </source>
</evidence>